<dbReference type="InterPro" id="IPR041246">
    <property type="entry name" value="Bact_MG10"/>
</dbReference>
<evidence type="ECO:0000259" key="4">
    <source>
        <dbReference type="SMART" id="SM01360"/>
    </source>
</evidence>
<dbReference type="Proteomes" id="UP000020492">
    <property type="component" value="Unassembled WGS sequence"/>
</dbReference>
<reference evidence="5 6" key="1">
    <citation type="submission" date="2014-03" db="EMBL/GenBank/DDBJ databases">
        <title>Draft genome sequence of Deinococcus phoenicis 1P10ME.</title>
        <authorList>
            <person name="Stepanov V.G."/>
            <person name="Vaishampayan P."/>
            <person name="Venkateswaran K."/>
            <person name="Fox G.E."/>
        </authorList>
    </citation>
    <scope>NUCLEOTIDE SEQUENCE [LARGE SCALE GENOMIC DNA]</scope>
    <source>
        <strain evidence="5 6">1P10ME</strain>
    </source>
</reference>
<gene>
    <name evidence="5" type="ORF">DEIPH_ctg045orf0017</name>
</gene>
<dbReference type="PATRIC" id="fig|1476583.3.peg.2678"/>
<dbReference type="PANTHER" id="PTHR40094">
    <property type="entry name" value="ALPHA-2-MACROGLOBULIN HOMOLOG"/>
    <property type="match status" value="1"/>
</dbReference>
<evidence type="ECO:0000259" key="3">
    <source>
        <dbReference type="SMART" id="SM01359"/>
    </source>
</evidence>
<dbReference type="eggNOG" id="COG2373">
    <property type="taxonomic scope" value="Bacteria"/>
</dbReference>
<dbReference type="InterPro" id="IPR051802">
    <property type="entry name" value="YfhM-like"/>
</dbReference>
<dbReference type="GO" id="GO:0005615">
    <property type="term" value="C:extracellular space"/>
    <property type="evidence" value="ECO:0007669"/>
    <property type="project" value="InterPro"/>
</dbReference>
<evidence type="ECO:0000256" key="2">
    <source>
        <dbReference type="SAM" id="SignalP"/>
    </source>
</evidence>
<feature type="chain" id="PRO_5001488163" description="Alpha-2-macroglobulin-like protein" evidence="2">
    <location>
        <begin position="23"/>
        <end position="1465"/>
    </location>
</feature>
<dbReference type="RefSeq" id="WP_034358918.1">
    <property type="nucleotide sequence ID" value="NZ_JHAC01000043.1"/>
</dbReference>
<dbReference type="EMBL" id="JHAC01000043">
    <property type="protein sequence ID" value="EYB67286.1"/>
    <property type="molecule type" value="Genomic_DNA"/>
</dbReference>
<dbReference type="InterPro" id="IPR011626">
    <property type="entry name" value="Alpha-macroglobulin_TED"/>
</dbReference>
<evidence type="ECO:0000313" key="5">
    <source>
        <dbReference type="EMBL" id="EYB67286.1"/>
    </source>
</evidence>
<organism evidence="5 6">
    <name type="scientific">Deinococcus phoenicis</name>
    <dbReference type="NCBI Taxonomy" id="1476583"/>
    <lineage>
        <taxon>Bacteria</taxon>
        <taxon>Thermotogati</taxon>
        <taxon>Deinococcota</taxon>
        <taxon>Deinococci</taxon>
        <taxon>Deinococcales</taxon>
        <taxon>Deinococcaceae</taxon>
        <taxon>Deinococcus</taxon>
    </lineage>
</organism>
<feature type="signal peptide" evidence="2">
    <location>
        <begin position="1"/>
        <end position="22"/>
    </location>
</feature>
<dbReference type="Pfam" id="PF17973">
    <property type="entry name" value="bMG10"/>
    <property type="match status" value="1"/>
</dbReference>
<comment type="similarity">
    <text evidence="1">Belongs to the protease inhibitor I39 (alpha-2-macroglobulin) family. Bacterial alpha-2-macroglobulin subfamily.</text>
</comment>
<feature type="domain" description="Alpha-2-macroglobulin bait region" evidence="3">
    <location>
        <begin position="557"/>
        <end position="696"/>
    </location>
</feature>
<dbReference type="Gene3D" id="1.50.10.20">
    <property type="match status" value="1"/>
</dbReference>
<dbReference type="STRING" id="1476583.DEIPH_ctg045orf0017"/>
<dbReference type="OrthoDB" id="9767116at2"/>
<dbReference type="InterPro" id="IPR001599">
    <property type="entry name" value="Macroglobln_a2"/>
</dbReference>
<dbReference type="Gene3D" id="2.60.40.1930">
    <property type="match status" value="1"/>
</dbReference>
<dbReference type="SMART" id="SM01359">
    <property type="entry name" value="A2M_N_2"/>
    <property type="match status" value="1"/>
</dbReference>
<dbReference type="Pfam" id="PF07678">
    <property type="entry name" value="TED_complement"/>
    <property type="match status" value="1"/>
</dbReference>
<dbReference type="GO" id="GO:0004866">
    <property type="term" value="F:endopeptidase inhibitor activity"/>
    <property type="evidence" value="ECO:0007669"/>
    <property type="project" value="InterPro"/>
</dbReference>
<evidence type="ECO:0000313" key="6">
    <source>
        <dbReference type="Proteomes" id="UP000020492"/>
    </source>
</evidence>
<dbReference type="InterPro" id="IPR047565">
    <property type="entry name" value="Alpha-macroglob_thiol-ester_cl"/>
</dbReference>
<keyword evidence="2" id="KW-0732">Signal</keyword>
<evidence type="ECO:0008006" key="7">
    <source>
        <dbReference type="Google" id="ProtNLM"/>
    </source>
</evidence>
<dbReference type="Pfam" id="PF07703">
    <property type="entry name" value="A2M_BRD"/>
    <property type="match status" value="1"/>
</dbReference>
<keyword evidence="6" id="KW-1185">Reference proteome</keyword>
<dbReference type="Pfam" id="PF00207">
    <property type="entry name" value="A2M"/>
    <property type="match status" value="1"/>
</dbReference>
<comment type="caution">
    <text evidence="5">The sequence shown here is derived from an EMBL/GenBank/DDBJ whole genome shotgun (WGS) entry which is preliminary data.</text>
</comment>
<dbReference type="SMART" id="SM01419">
    <property type="entry name" value="Thiol-ester_cl"/>
    <property type="match status" value="1"/>
</dbReference>
<dbReference type="InterPro" id="IPR002890">
    <property type="entry name" value="MG2"/>
</dbReference>
<sequence length="1465" mass="157518">MKGPLARAGLLAALLTVGLAPAQPPVSLYGGVFRPGQAVRVGVNAPPRTALRLERVTDPLAVFGGTPDPHQPHLPPGTPTTLVRTLRTGGQNYGDVNVGPLSAGLYVLRAGRAGTLILVSDLGLVVKRDRNAALLYAADRGSGVTRAARVWRLGPAGGSNALASPDGVAKFTAPARDGEFFLARFGNQWAVSGANWNSYAAPKVRGFVYTDRPVYRPGQRVAFKGVLRSGQTLRPLAKQSVRVTVFSPFDESVFQKTLTTNGYGSFSADLVLPAGAKLGEYRFEVRASGAGEQTSDVGGTFAVEAYQKPEYAVTVTPGKARAVQGDKLSVRVSARYLFGGNVGGARVTYNVTRAPYYPPGFDTEQDLPPDPEGQEYGSDLVVREETRLNARGDLDLTLPLERDAQGRPLSYRIEAEVEDESRRPVSGFARVLAFPASVNVEARTDAYVYDAGKPIQVTLDTRNLAGAGQADPVTLDLVRQEWVKIRGEYTLRETRVARTTTRTNARGEGAATLTARRGGGYLLRATVRDERGRVSTFENFAWVLKPGEDWGWNYRDLTLRPDQRSYAPGDTATVLIGNPRPGSPVLVTLEGDRLRRSAVLRGRGAALTYTFRVTPDMGGDVFVAAAALGDGNFYSSQARVRVPVRDAELKVEVTPGQAKYRPGQTGHLAVQVRDAAGRGVPAELTLGVVDQAIYLVRPDTSTPLLSVFHAPRENVVGTDSSVNFYFETGRLPAPTAARSEAAFGQGKTGDAAQTDAPREDFRDTILWVPNLVTDDQGRAELSVRFPDNLTTWVTTARAQTVSARFGQTTATTLTTKDVVARLSVPPFLVRGDTATLAGVVNNTLPRSVGGFATAQVQGLTPLGGTVFGQPGAPISVPAGGRVRQDFAVRADTAGTARVTFGARTPGASDSLRLPLPIKARGYDAALTAVGAAGQSVPLRVPADANLTTARLRVFVTPSLLDAVAPALEYLVGYPYGCTEQTMSRFLPALLAREALGPGAIPAGVRRDLPKITDLGLARLSNFQHDDGGWGFWQYDASTLEMTAYVTRGLLRARQLGVKVDNRVLDRALVYLARHVKDGKEPQGARATAYRALAEAGRADPAPLAAFARRTDLAPYALAHLALALERTGQAQAARDLLDRLKARRVGVQNGALVRWDAPRHGDWLWYWEDNGIQTTAAALEALARLDPESPLIPRASQWLLANRRGPRWLSTQDTTSVVTVALALKQKPGQNRAASSRVHLNGQPVGQVAGTAGLDLTGAELAGLTRGENTLRVDGARGASFAAELTFAREPRTLPGDASRGFTLARTYQKLDPVWDAARQRYTFRRTPLLKGGQLQPVTVGDLLLVTLTVRPQHNGARYVLVSDPIPAGMQALDDRSLAISGLENGAQEDDWSAWNFWYAGRDLLDDRVDLYADFLSGTQKMTYVLRARTPGTFTALPTHAFLMYDPDVQGYAPAATLTVRDRGQ</sequence>
<evidence type="ECO:0000256" key="1">
    <source>
        <dbReference type="ARBA" id="ARBA00010556"/>
    </source>
</evidence>
<dbReference type="SUPFAM" id="SSF48239">
    <property type="entry name" value="Terpenoid cyclases/Protein prenyltransferases"/>
    <property type="match status" value="1"/>
</dbReference>
<dbReference type="InterPro" id="IPR011625">
    <property type="entry name" value="A2M_N_BRD"/>
</dbReference>
<name>A0A016QMR2_9DEIO</name>
<protein>
    <recommendedName>
        <fullName evidence="7">Alpha-2-macroglobulin-like protein</fullName>
    </recommendedName>
</protein>
<dbReference type="SMART" id="SM01360">
    <property type="entry name" value="A2M"/>
    <property type="match status" value="1"/>
</dbReference>
<dbReference type="Gene3D" id="2.20.130.20">
    <property type="match status" value="1"/>
</dbReference>
<accession>A0A016QMR2</accession>
<feature type="domain" description="Alpha-2-macroglobulin" evidence="4">
    <location>
        <begin position="764"/>
        <end position="854"/>
    </location>
</feature>
<dbReference type="PANTHER" id="PTHR40094:SF1">
    <property type="entry name" value="UBIQUITIN DOMAIN-CONTAINING PROTEIN"/>
    <property type="match status" value="1"/>
</dbReference>
<proteinExistence type="inferred from homology"/>
<dbReference type="InterPro" id="IPR008930">
    <property type="entry name" value="Terpenoid_cyclase/PrenylTrfase"/>
</dbReference>
<dbReference type="CDD" id="cd02891">
    <property type="entry name" value="A2M_like"/>
    <property type="match status" value="1"/>
</dbReference>
<dbReference type="Pfam" id="PF01835">
    <property type="entry name" value="MG2"/>
    <property type="match status" value="1"/>
</dbReference>